<dbReference type="Pfam" id="PF12666">
    <property type="entry name" value="PrgI"/>
    <property type="match status" value="1"/>
</dbReference>
<organism evidence="1 2">
    <name type="scientific">Pseudoscardovia radai</name>
    <dbReference type="NCBI Taxonomy" id="987066"/>
    <lineage>
        <taxon>Bacteria</taxon>
        <taxon>Bacillati</taxon>
        <taxon>Actinomycetota</taxon>
        <taxon>Actinomycetes</taxon>
        <taxon>Bifidobacteriales</taxon>
        <taxon>Bifidobacteriaceae</taxon>
        <taxon>Pseudoscardovia</taxon>
    </lineage>
</organism>
<dbReference type="AlphaFoldDB" id="A0A261EXL9"/>
<comment type="caution">
    <text evidence="1">The sequence shown here is derived from an EMBL/GenBank/DDBJ whole genome shotgun (WGS) entry which is preliminary data.</text>
</comment>
<dbReference type="RefSeq" id="WP_245834913.1">
    <property type="nucleotide sequence ID" value="NZ_MWWR01000007.1"/>
</dbReference>
<reference evidence="1 2" key="1">
    <citation type="journal article" date="2017" name="BMC Genomics">
        <title>Comparative genomic and phylogenomic analyses of the Bifidobacteriaceae family.</title>
        <authorList>
            <person name="Lugli G.A."/>
            <person name="Milani C."/>
            <person name="Turroni F."/>
            <person name="Duranti S."/>
            <person name="Mancabelli L."/>
            <person name="Mangifesta M."/>
            <person name="Ferrario C."/>
            <person name="Modesto M."/>
            <person name="Mattarelli P."/>
            <person name="Jiri K."/>
            <person name="van Sinderen D."/>
            <person name="Ventura M."/>
        </authorList>
    </citation>
    <scope>NUCLEOTIDE SEQUENCE [LARGE SCALE GENOMIC DNA]</scope>
    <source>
        <strain evidence="1 2">DSM 24742</strain>
    </source>
</reference>
<gene>
    <name evidence="1" type="ORF">PSRA_1017</name>
</gene>
<dbReference type="InterPro" id="IPR024414">
    <property type="entry name" value="Uncharacterised_PrgI"/>
</dbReference>
<name>A0A261EXL9_9BIFI</name>
<sequence length="116" mass="13207">MHVYKEINTLEPKVMWGLTWRQMLAAAIIVLSGGGLWAVFYFLLKQPDVGMYAVFAVCTPIAAYGWWRPQGLKPEVYARYVLRHVAGQSVYLLDGKKPRQTANKKMAYKEKGKNAL</sequence>
<keyword evidence="2" id="KW-1185">Reference proteome</keyword>
<evidence type="ECO:0000313" key="2">
    <source>
        <dbReference type="Proteomes" id="UP000216725"/>
    </source>
</evidence>
<protein>
    <submittedName>
        <fullName evidence="1">PrgI family protein</fullName>
    </submittedName>
</protein>
<dbReference type="Proteomes" id="UP000216725">
    <property type="component" value="Unassembled WGS sequence"/>
</dbReference>
<dbReference type="EMBL" id="MWWR01000007">
    <property type="protein sequence ID" value="OZG51620.1"/>
    <property type="molecule type" value="Genomic_DNA"/>
</dbReference>
<evidence type="ECO:0000313" key="1">
    <source>
        <dbReference type="EMBL" id="OZG51620.1"/>
    </source>
</evidence>
<proteinExistence type="predicted"/>
<accession>A0A261EXL9</accession>